<evidence type="ECO:0000256" key="3">
    <source>
        <dbReference type="ARBA" id="ARBA00011738"/>
    </source>
</evidence>
<dbReference type="HAMAP" id="MF_00315">
    <property type="entry name" value="DXP_synth"/>
    <property type="match status" value="1"/>
</dbReference>
<dbReference type="SMART" id="SM00861">
    <property type="entry name" value="Transket_pyr"/>
    <property type="match status" value="1"/>
</dbReference>
<keyword evidence="4 10" id="KW-0808">Transferase</keyword>
<dbReference type="PROSITE" id="PS00802">
    <property type="entry name" value="TRANSKETOLASE_2"/>
    <property type="match status" value="1"/>
</dbReference>
<keyword evidence="6 10" id="KW-0460">Magnesium</keyword>
<evidence type="ECO:0000256" key="10">
    <source>
        <dbReference type="HAMAP-Rule" id="MF_00315"/>
    </source>
</evidence>
<evidence type="ECO:0000259" key="11">
    <source>
        <dbReference type="SMART" id="SM00861"/>
    </source>
</evidence>
<comment type="cofactor">
    <cofactor evidence="10">
        <name>thiamine diphosphate</name>
        <dbReference type="ChEBI" id="CHEBI:58937"/>
    </cofactor>
    <text evidence="10">Binds 1 thiamine pyrophosphate per subunit.</text>
</comment>
<sequence length="629" mass="68733">MARLLDGIDSPADLKKLSLAELPQLAEEIRQEMIAVLSKNGGHLGPNLGVVELTIALHYVFQTPEDNFLFDVSHQGYVHKLLTGRRDRFSTIRQPNGLSGFLNREESEHDCYGAGHAGTALSAALGMAVGRDRRGGKENVIAVCGDAAFTCGVTYEALNNVCEQTNRLIVVLNDNEWSIDKNVGAIASYLSRIVSHPAYAWLRDRAEEFLKKIPGKGVLRAARKAEEAVKSLLLPSVIFEELGLTYYGPVDGHDVEILISMFEFLKHQEHPVLLHVLTQKGRGFPPALEKQKKFHGLGPYHPVTGETPPSSTLTCSQVFADTLVKLADQNRNVVAITAAMPNGTGLDRFQPKFPDRYFDTGIAEEHAVLFAAGLATKGFKPFCAIYSTFLQRAYDQIVHDVCLQNLPVVFCMDRGGLSGDDGPTHHGLFDISYLRCVPNITLLHPKDEDELADMLFTAMHHPGPVAIRYPRGAGPGVALKPFPELIPIGRAEVLQHGRDVAIFGLGMMVPLARELAKALEAEGISGAVINPRTVKPLDRGTLEFFGRSVEAIVTIEDHVLAGGFGSLVLEALSDMGISVPVVRIGWPDHYIEHGKVDQLRRKYGLTVEAALEKLRAVLKGKQSSFGEIA</sequence>
<feature type="binding site" evidence="10">
    <location>
        <position position="284"/>
    </location>
    <ligand>
        <name>thiamine diphosphate</name>
        <dbReference type="ChEBI" id="CHEBI:58937"/>
    </ligand>
</feature>
<evidence type="ECO:0000256" key="9">
    <source>
        <dbReference type="ARBA" id="ARBA00023229"/>
    </source>
</evidence>
<dbReference type="GO" id="GO:0005829">
    <property type="term" value="C:cytosol"/>
    <property type="evidence" value="ECO:0007669"/>
    <property type="project" value="TreeGrafter"/>
</dbReference>
<protein>
    <recommendedName>
        <fullName evidence="10">1-deoxy-D-xylulose-5-phosphate synthase</fullName>
        <ecNumber evidence="10">2.2.1.7</ecNumber>
    </recommendedName>
    <alternativeName>
        <fullName evidence="10">1-deoxyxylulose-5-phosphate synthase</fullName>
        <shortName evidence="10">DXP synthase</shortName>
        <shortName evidence="10">DXPS</shortName>
    </alternativeName>
</protein>
<dbReference type="AlphaFoldDB" id="A0A5E6MHC5"/>
<comment type="catalytic activity">
    <reaction evidence="10">
        <text>D-glyceraldehyde 3-phosphate + pyruvate + H(+) = 1-deoxy-D-xylulose 5-phosphate + CO2</text>
        <dbReference type="Rhea" id="RHEA:12605"/>
        <dbReference type="ChEBI" id="CHEBI:15361"/>
        <dbReference type="ChEBI" id="CHEBI:15378"/>
        <dbReference type="ChEBI" id="CHEBI:16526"/>
        <dbReference type="ChEBI" id="CHEBI:57792"/>
        <dbReference type="ChEBI" id="CHEBI:59776"/>
        <dbReference type="EC" id="2.2.1.7"/>
    </reaction>
</comment>
<dbReference type="NCBIfam" id="TIGR00204">
    <property type="entry name" value="dxs"/>
    <property type="match status" value="1"/>
</dbReference>
<dbReference type="InterPro" id="IPR005475">
    <property type="entry name" value="Transketolase-like_Pyr-bd"/>
</dbReference>
<accession>A0A5E6MHC5</accession>
<comment type="function">
    <text evidence="10">Catalyzes the acyloin condensation reaction between C atoms 2 and 3 of pyruvate and glyceraldehyde 3-phosphate to yield 1-deoxy-D-xylulose-5-phosphate (DXP).</text>
</comment>
<proteinExistence type="inferred from homology"/>
<evidence type="ECO:0000313" key="13">
    <source>
        <dbReference type="Proteomes" id="UP000381693"/>
    </source>
</evidence>
<dbReference type="EC" id="2.2.1.7" evidence="10"/>
<feature type="binding site" evidence="10">
    <location>
        <position position="175"/>
    </location>
    <ligand>
        <name>Mg(2+)</name>
        <dbReference type="ChEBI" id="CHEBI:18420"/>
    </ligand>
</feature>
<dbReference type="GO" id="GO:0008661">
    <property type="term" value="F:1-deoxy-D-xylulose-5-phosphate synthase activity"/>
    <property type="evidence" value="ECO:0007669"/>
    <property type="project" value="UniProtKB-UniRule"/>
</dbReference>
<dbReference type="RefSeq" id="WP_142525528.1">
    <property type="nucleotide sequence ID" value="NZ_CABFUZ020000157.1"/>
</dbReference>
<evidence type="ECO:0000256" key="6">
    <source>
        <dbReference type="ARBA" id="ARBA00022842"/>
    </source>
</evidence>
<comment type="caution">
    <text evidence="12">The sequence shown here is derived from an EMBL/GenBank/DDBJ whole genome shotgun (WGS) entry which is preliminary data.</text>
</comment>
<dbReference type="PANTHER" id="PTHR43322">
    <property type="entry name" value="1-D-DEOXYXYLULOSE 5-PHOSPHATE SYNTHASE-RELATED"/>
    <property type="match status" value="1"/>
</dbReference>
<dbReference type="EMBL" id="CABFUZ020000157">
    <property type="protein sequence ID" value="VVM07297.1"/>
    <property type="molecule type" value="Genomic_DNA"/>
</dbReference>
<dbReference type="InterPro" id="IPR033248">
    <property type="entry name" value="Transketolase_C"/>
</dbReference>
<evidence type="ECO:0000256" key="2">
    <source>
        <dbReference type="ARBA" id="ARBA00011081"/>
    </source>
</evidence>
<dbReference type="Pfam" id="PF13292">
    <property type="entry name" value="DXP_synthase_N"/>
    <property type="match status" value="1"/>
</dbReference>
<feature type="binding site" evidence="10">
    <location>
        <begin position="115"/>
        <end position="117"/>
    </location>
    <ligand>
        <name>thiamine diphosphate</name>
        <dbReference type="ChEBI" id="CHEBI:58937"/>
    </ligand>
</feature>
<keyword evidence="8 10" id="KW-0786">Thiamine pyrophosphate</keyword>
<dbReference type="PANTHER" id="PTHR43322:SF5">
    <property type="entry name" value="1-DEOXY-D-XYLULOSE-5-PHOSPHATE SYNTHASE, CHLOROPLASTIC"/>
    <property type="match status" value="1"/>
</dbReference>
<comment type="cofactor">
    <cofactor evidence="10">
        <name>Mg(2+)</name>
        <dbReference type="ChEBI" id="CHEBI:18420"/>
    </cofactor>
    <text evidence="10">Binds 1 Mg(2+) ion per subunit.</text>
</comment>
<keyword evidence="5 10" id="KW-0479">Metal-binding</keyword>
<dbReference type="Proteomes" id="UP000381693">
    <property type="component" value="Unassembled WGS sequence"/>
</dbReference>
<keyword evidence="13" id="KW-1185">Reference proteome</keyword>
<dbReference type="Gene3D" id="3.40.50.920">
    <property type="match status" value="1"/>
</dbReference>
<organism evidence="12 13">
    <name type="scientific">Methylacidimicrobium cyclopophantes</name>
    <dbReference type="NCBI Taxonomy" id="1041766"/>
    <lineage>
        <taxon>Bacteria</taxon>
        <taxon>Pseudomonadati</taxon>
        <taxon>Verrucomicrobiota</taxon>
        <taxon>Methylacidimicrobium</taxon>
    </lineage>
</organism>
<evidence type="ECO:0000313" key="12">
    <source>
        <dbReference type="EMBL" id="VVM07297.1"/>
    </source>
</evidence>
<feature type="binding site" evidence="10">
    <location>
        <position position="74"/>
    </location>
    <ligand>
        <name>thiamine diphosphate</name>
        <dbReference type="ChEBI" id="CHEBI:58937"/>
    </ligand>
</feature>
<feature type="binding site" evidence="10">
    <location>
        <begin position="147"/>
        <end position="148"/>
    </location>
    <ligand>
        <name>thiamine diphosphate</name>
        <dbReference type="ChEBI" id="CHEBI:58937"/>
    </ligand>
</feature>
<dbReference type="InterPro" id="IPR005477">
    <property type="entry name" value="Dxylulose-5-P_synthase"/>
</dbReference>
<dbReference type="FunFam" id="3.40.50.970:FF:000005">
    <property type="entry name" value="1-deoxy-D-xylulose-5-phosphate synthase"/>
    <property type="match status" value="1"/>
</dbReference>
<dbReference type="Pfam" id="PF02779">
    <property type="entry name" value="Transket_pyr"/>
    <property type="match status" value="1"/>
</dbReference>
<dbReference type="GO" id="GO:0000287">
    <property type="term" value="F:magnesium ion binding"/>
    <property type="evidence" value="ECO:0007669"/>
    <property type="project" value="UniProtKB-UniRule"/>
</dbReference>
<dbReference type="SUPFAM" id="SSF52518">
    <property type="entry name" value="Thiamin diphosphate-binding fold (THDP-binding)"/>
    <property type="match status" value="2"/>
</dbReference>
<dbReference type="OrthoDB" id="9803371at2"/>
<comment type="subunit">
    <text evidence="3 10">Homodimer.</text>
</comment>
<dbReference type="Gene3D" id="3.40.50.970">
    <property type="match status" value="2"/>
</dbReference>
<dbReference type="InterPro" id="IPR009014">
    <property type="entry name" value="Transketo_C/PFOR_II"/>
</dbReference>
<dbReference type="GO" id="GO:0019288">
    <property type="term" value="P:isopentenyl diphosphate biosynthetic process, methylerythritol 4-phosphate pathway"/>
    <property type="evidence" value="ECO:0007669"/>
    <property type="project" value="TreeGrafter"/>
</dbReference>
<evidence type="ECO:0000256" key="7">
    <source>
        <dbReference type="ARBA" id="ARBA00022977"/>
    </source>
</evidence>
<evidence type="ECO:0000256" key="4">
    <source>
        <dbReference type="ARBA" id="ARBA00022679"/>
    </source>
</evidence>
<reference evidence="12" key="1">
    <citation type="submission" date="2019-09" db="EMBL/GenBank/DDBJ databases">
        <authorList>
            <person name="Cremers G."/>
        </authorList>
    </citation>
    <scope>NUCLEOTIDE SEQUENCE [LARGE SCALE GENOMIC DNA]</scope>
    <source>
        <strain evidence="12">3B</strain>
    </source>
</reference>
<feature type="binding site" evidence="10">
    <location>
        <position position="364"/>
    </location>
    <ligand>
        <name>thiamine diphosphate</name>
        <dbReference type="ChEBI" id="CHEBI:58937"/>
    </ligand>
</feature>
<dbReference type="CDD" id="cd07033">
    <property type="entry name" value="TPP_PYR_DXS_TK_like"/>
    <property type="match status" value="1"/>
</dbReference>
<comment type="similarity">
    <text evidence="2 10">Belongs to the transketolase family. DXPS subfamily.</text>
</comment>
<dbReference type="GO" id="GO:0009228">
    <property type="term" value="P:thiamine biosynthetic process"/>
    <property type="evidence" value="ECO:0007669"/>
    <property type="project" value="UniProtKB-UniRule"/>
</dbReference>
<dbReference type="SUPFAM" id="SSF52922">
    <property type="entry name" value="TK C-terminal domain-like"/>
    <property type="match status" value="1"/>
</dbReference>
<dbReference type="UniPathway" id="UPA00064">
    <property type="reaction ID" value="UER00091"/>
</dbReference>
<dbReference type="InterPro" id="IPR020826">
    <property type="entry name" value="Transketolase_BS"/>
</dbReference>
<gene>
    <name evidence="10 12" type="primary">dxs</name>
    <name evidence="12" type="ORF">MAMC_01543</name>
</gene>
<feature type="binding site" evidence="10">
    <location>
        <position position="146"/>
    </location>
    <ligand>
        <name>Mg(2+)</name>
        <dbReference type="ChEBI" id="CHEBI:18420"/>
    </ligand>
</feature>
<feature type="binding site" evidence="10">
    <location>
        <position position="175"/>
    </location>
    <ligand>
        <name>thiamine diphosphate</name>
        <dbReference type="ChEBI" id="CHEBI:58937"/>
    </ligand>
</feature>
<feature type="domain" description="Transketolase-like pyrimidine-binding" evidence="11">
    <location>
        <begin position="313"/>
        <end position="477"/>
    </location>
</feature>
<keyword evidence="7 10" id="KW-0784">Thiamine biosynthesis</keyword>
<evidence type="ECO:0000256" key="5">
    <source>
        <dbReference type="ARBA" id="ARBA00022723"/>
    </source>
</evidence>
<evidence type="ECO:0000256" key="1">
    <source>
        <dbReference type="ARBA" id="ARBA00004980"/>
    </source>
</evidence>
<comment type="pathway">
    <text evidence="1 10">Metabolic intermediate biosynthesis; 1-deoxy-D-xylulose 5-phosphate biosynthesis; 1-deoxy-D-xylulose 5-phosphate from D-glyceraldehyde 3-phosphate and pyruvate: step 1/1.</text>
</comment>
<keyword evidence="9 10" id="KW-0414">Isoprene biosynthesis</keyword>
<dbReference type="NCBIfam" id="NF003933">
    <property type="entry name" value="PRK05444.2-2"/>
    <property type="match status" value="1"/>
</dbReference>
<evidence type="ECO:0000256" key="8">
    <source>
        <dbReference type="ARBA" id="ARBA00023052"/>
    </source>
</evidence>
<dbReference type="CDD" id="cd02007">
    <property type="entry name" value="TPP_DXS"/>
    <property type="match status" value="1"/>
</dbReference>
<name>A0A5E6MHC5_9BACT</name>
<dbReference type="Pfam" id="PF02780">
    <property type="entry name" value="Transketolase_C"/>
    <property type="match status" value="1"/>
</dbReference>
<dbReference type="GO" id="GO:0016114">
    <property type="term" value="P:terpenoid biosynthetic process"/>
    <property type="evidence" value="ECO:0007669"/>
    <property type="project" value="UniProtKB-UniRule"/>
</dbReference>
<dbReference type="InterPro" id="IPR029061">
    <property type="entry name" value="THDP-binding"/>
</dbReference>
<dbReference type="GO" id="GO:0030976">
    <property type="term" value="F:thiamine pyrophosphate binding"/>
    <property type="evidence" value="ECO:0007669"/>
    <property type="project" value="UniProtKB-UniRule"/>
</dbReference>